<reference evidence="3" key="1">
    <citation type="submission" date="2016-11" db="UniProtKB">
        <authorList>
            <consortium name="WormBaseParasite"/>
        </authorList>
    </citation>
    <scope>IDENTIFICATION</scope>
</reference>
<protein>
    <submittedName>
        <fullName evidence="3">Phosphoprotein</fullName>
    </submittedName>
</protein>
<name>A0A1I7WQD1_HETBA</name>
<proteinExistence type="predicted"/>
<dbReference type="AlphaFoldDB" id="A0A1I7WQD1"/>
<feature type="region of interest" description="Disordered" evidence="1">
    <location>
        <begin position="350"/>
        <end position="370"/>
    </location>
</feature>
<accession>A0A1I7WQD1</accession>
<dbReference type="Proteomes" id="UP000095283">
    <property type="component" value="Unplaced"/>
</dbReference>
<evidence type="ECO:0000256" key="1">
    <source>
        <dbReference type="SAM" id="MobiDB-lite"/>
    </source>
</evidence>
<sequence length="370" mass="42383">MDRDPSTPPVLTAAVHVPHPHLRGRIDNLPKISPSTSNDDVIVDADKMEDHEVDFAGSRSAECSTEAGGELLTNNGKKCLNREEEERLSKMKDEIADQEREERLLTTHIKWMKQPIERDVYSAVGDDPGQILEDEDDDMMGMGRRRRIEIEDEEMHYIKEPSRLIIEGDGYSAGTENIVREEIDSDSLSMARLSPPPSDRDYIYSVNNNESVLDLYQDEEFKFDPVLLRYIKLRELMDQYCEVGSINEEAVGEFIGDIDHEKLPVNYSFESIPEHTLFEGLKLCSLMLVRHIGFAGAVKSPIQHILCLNGIQNVLDLKVFYDRRFRHRYQSIRNKWIQILNAKKSITTCEDEDGNKSSGSQPIKRSKLEI</sequence>
<evidence type="ECO:0000313" key="2">
    <source>
        <dbReference type="Proteomes" id="UP000095283"/>
    </source>
</evidence>
<keyword evidence="2" id="KW-1185">Reference proteome</keyword>
<evidence type="ECO:0000313" key="3">
    <source>
        <dbReference type="WBParaSite" id="Hba_07360"/>
    </source>
</evidence>
<organism evidence="2 3">
    <name type="scientific">Heterorhabditis bacteriophora</name>
    <name type="common">Entomopathogenic nematode worm</name>
    <dbReference type="NCBI Taxonomy" id="37862"/>
    <lineage>
        <taxon>Eukaryota</taxon>
        <taxon>Metazoa</taxon>
        <taxon>Ecdysozoa</taxon>
        <taxon>Nematoda</taxon>
        <taxon>Chromadorea</taxon>
        <taxon>Rhabditida</taxon>
        <taxon>Rhabditina</taxon>
        <taxon>Rhabditomorpha</taxon>
        <taxon>Strongyloidea</taxon>
        <taxon>Heterorhabditidae</taxon>
        <taxon>Heterorhabditis</taxon>
    </lineage>
</organism>
<dbReference type="WBParaSite" id="Hba_07360">
    <property type="protein sequence ID" value="Hba_07360"/>
    <property type="gene ID" value="Hba_07360"/>
</dbReference>